<dbReference type="EMBL" id="SVNY01000001">
    <property type="protein sequence ID" value="MBE6832063.1"/>
    <property type="molecule type" value="Genomic_DNA"/>
</dbReference>
<feature type="signal peptide" evidence="1">
    <location>
        <begin position="1"/>
        <end position="21"/>
    </location>
</feature>
<protein>
    <submittedName>
        <fullName evidence="2">Uncharacterized protein</fullName>
    </submittedName>
</protein>
<gene>
    <name evidence="2" type="ORF">E7512_00510</name>
</gene>
<comment type="caution">
    <text evidence="2">The sequence shown here is derived from an EMBL/GenBank/DDBJ whole genome shotgun (WGS) entry which is preliminary data.</text>
</comment>
<dbReference type="AlphaFoldDB" id="A0A928Q1N8"/>
<proteinExistence type="predicted"/>
<feature type="chain" id="PRO_5039564018" evidence="1">
    <location>
        <begin position="22"/>
        <end position="176"/>
    </location>
</feature>
<reference evidence="2" key="1">
    <citation type="submission" date="2019-04" db="EMBL/GenBank/DDBJ databases">
        <title>Evolution of Biomass-Degrading Anaerobic Consortia Revealed by Metagenomics.</title>
        <authorList>
            <person name="Peng X."/>
        </authorList>
    </citation>
    <scope>NUCLEOTIDE SEQUENCE</scope>
    <source>
        <strain evidence="2">SIG551</strain>
    </source>
</reference>
<dbReference type="Proteomes" id="UP000754750">
    <property type="component" value="Unassembled WGS sequence"/>
</dbReference>
<keyword evidence="1" id="KW-0732">Signal</keyword>
<dbReference type="RefSeq" id="WP_033402334.1">
    <property type="nucleotide sequence ID" value="NZ_JBKWRC010000001.1"/>
</dbReference>
<evidence type="ECO:0000313" key="2">
    <source>
        <dbReference type="EMBL" id="MBE6832063.1"/>
    </source>
</evidence>
<dbReference type="PROSITE" id="PS51257">
    <property type="entry name" value="PROKAR_LIPOPROTEIN"/>
    <property type="match status" value="1"/>
</dbReference>
<evidence type="ECO:0000313" key="3">
    <source>
        <dbReference type="Proteomes" id="UP000754750"/>
    </source>
</evidence>
<organism evidence="2 3">
    <name type="scientific">Faecalispora sporosphaeroides</name>
    <dbReference type="NCBI Taxonomy" id="1549"/>
    <lineage>
        <taxon>Bacteria</taxon>
        <taxon>Bacillati</taxon>
        <taxon>Bacillota</taxon>
        <taxon>Clostridia</taxon>
        <taxon>Eubacteriales</taxon>
        <taxon>Oscillospiraceae</taxon>
        <taxon>Faecalispora</taxon>
    </lineage>
</organism>
<evidence type="ECO:0000256" key="1">
    <source>
        <dbReference type="SAM" id="SignalP"/>
    </source>
</evidence>
<accession>A0A928Q1N8</accession>
<name>A0A928Q1N8_9FIRM</name>
<sequence>MRKPARLLVILFCLVCMAVLAGCSPSLTRPVVNPVLTFEAKADVSMGKSRYVCRLQYSAGQGAQLTLLEPQELKGMTWAWDHKILSVSYEGLTVSQDNMLLPQTGMIPMMLSSLDAASVEGALTTSGDGLFFGSGDGHNFTLTADRRTGRIKQLAVPEEDMLVLFEPIADSSEESK</sequence>